<name>A0A7V4U188_CALAY</name>
<evidence type="ECO:0000313" key="2">
    <source>
        <dbReference type="EMBL" id="HGY55059.1"/>
    </source>
</evidence>
<evidence type="ECO:0000259" key="1">
    <source>
        <dbReference type="Pfam" id="PF18962"/>
    </source>
</evidence>
<dbReference type="InterPro" id="IPR026444">
    <property type="entry name" value="Secre_tail"/>
</dbReference>
<dbReference type="EMBL" id="DRQG01000045">
    <property type="protein sequence ID" value="HGY55059.1"/>
    <property type="molecule type" value="Genomic_DNA"/>
</dbReference>
<sequence length="170" mass="19481">MNYLYFFDRNGEYTGESYQDSTHNFQKSHKDFDFTFKVGSNRFFNPTLYGEDIYVDVYEGFTKADSFKVGTVTDLNQRRTSVSQDFILQQNYPNPFNPSTVISYQLPGLSDVELTVYNALGQKVATLVREKQPAGQYSVNFDAGGLASGVYYCRLQAGNFRQVKKMLLIR</sequence>
<dbReference type="NCBIfam" id="TIGR04183">
    <property type="entry name" value="Por_Secre_tail"/>
    <property type="match status" value="1"/>
</dbReference>
<gene>
    <name evidence="2" type="ORF">ENK44_05115</name>
</gene>
<accession>A0A7V4U188</accession>
<feature type="domain" description="Secretion system C-terminal sorting" evidence="1">
    <location>
        <begin position="92"/>
        <end position="166"/>
    </location>
</feature>
<dbReference type="Gene3D" id="2.60.40.4070">
    <property type="match status" value="1"/>
</dbReference>
<dbReference type="Pfam" id="PF18962">
    <property type="entry name" value="Por_Secre_tail"/>
    <property type="match status" value="1"/>
</dbReference>
<proteinExistence type="predicted"/>
<reference evidence="2" key="1">
    <citation type="journal article" date="2020" name="mSystems">
        <title>Genome- and Community-Level Interaction Insights into Carbon Utilization and Element Cycling Functions of Hydrothermarchaeota in Hydrothermal Sediment.</title>
        <authorList>
            <person name="Zhou Z."/>
            <person name="Liu Y."/>
            <person name="Xu W."/>
            <person name="Pan J."/>
            <person name="Luo Z.H."/>
            <person name="Li M."/>
        </authorList>
    </citation>
    <scope>NUCLEOTIDE SEQUENCE [LARGE SCALE GENOMIC DNA]</scope>
    <source>
        <strain evidence="2">HyVt-577</strain>
    </source>
</reference>
<organism evidence="2">
    <name type="scientific">Caldithrix abyssi</name>
    <dbReference type="NCBI Taxonomy" id="187145"/>
    <lineage>
        <taxon>Bacteria</taxon>
        <taxon>Pseudomonadati</taxon>
        <taxon>Calditrichota</taxon>
        <taxon>Calditrichia</taxon>
        <taxon>Calditrichales</taxon>
        <taxon>Calditrichaceae</taxon>
        <taxon>Caldithrix</taxon>
    </lineage>
</organism>
<dbReference type="AlphaFoldDB" id="A0A7V4U188"/>
<dbReference type="Proteomes" id="UP000885779">
    <property type="component" value="Unassembled WGS sequence"/>
</dbReference>
<comment type="caution">
    <text evidence="2">The sequence shown here is derived from an EMBL/GenBank/DDBJ whole genome shotgun (WGS) entry which is preliminary data.</text>
</comment>
<protein>
    <submittedName>
        <fullName evidence="2">T9SS type A sorting domain-containing protein</fullName>
    </submittedName>
</protein>